<dbReference type="RefSeq" id="WP_380798544.1">
    <property type="nucleotide sequence ID" value="NZ_JBHRVU010000005.1"/>
</dbReference>
<evidence type="ECO:0000259" key="5">
    <source>
        <dbReference type="PROSITE" id="PS50850"/>
    </source>
</evidence>
<reference evidence="7" key="1">
    <citation type="journal article" date="2019" name="Int. J. Syst. Evol. Microbiol.">
        <title>The Global Catalogue of Microorganisms (GCM) 10K type strain sequencing project: providing services to taxonomists for standard genome sequencing and annotation.</title>
        <authorList>
            <consortium name="The Broad Institute Genomics Platform"/>
            <consortium name="The Broad Institute Genome Sequencing Center for Infectious Disease"/>
            <person name="Wu L."/>
            <person name="Ma J."/>
        </authorList>
    </citation>
    <scope>NUCLEOTIDE SEQUENCE [LARGE SCALE GENOMIC DNA]</scope>
    <source>
        <strain evidence="7">CCM 7491</strain>
    </source>
</reference>
<evidence type="ECO:0000256" key="4">
    <source>
        <dbReference type="SAM" id="Phobius"/>
    </source>
</evidence>
<comment type="caution">
    <text evidence="6">The sequence shown here is derived from an EMBL/GenBank/DDBJ whole genome shotgun (WGS) entry which is preliminary data.</text>
</comment>
<dbReference type="EMBL" id="JBHRVU010000005">
    <property type="protein sequence ID" value="MFC3443694.1"/>
    <property type="molecule type" value="Genomic_DNA"/>
</dbReference>
<keyword evidence="1 4" id="KW-0812">Transmembrane</keyword>
<evidence type="ECO:0000256" key="3">
    <source>
        <dbReference type="ARBA" id="ARBA00023136"/>
    </source>
</evidence>
<name>A0ABV7NMM8_9SPHN</name>
<dbReference type="PROSITE" id="PS50850">
    <property type="entry name" value="MFS"/>
    <property type="match status" value="1"/>
</dbReference>
<sequence length="414" mass="43525">MTAAVAAPASAMAEMRRGWRPLVASCVGLALGLSPHSGYTIGLIAGPVGQDLGWSRASVLGATMAATIAVILLGATMGRLVDRLGARRVALWSTVGVAIGLLLLSATPRGNVTLFYGLWGLLTVLGLGTLPMTYAKIVTRWFNRGRGLALGLMLASTGIAGAIYPFYIDRWIDAAGWRGAFIGLALLPLLLSLPLQYRWLAESAPDEGQAKDGDAIGFTLKQAVSHYRFWAAALGAMLLNAASGGLLTNFLPLLTEAGLAHEQALQALSVLALSITGGRLLCGLLLDRLWAPVAALALIVPAMAGALLLTTDAIHPAMAIGCVILVGLITGAEFDLMAFITGRYFGRRHYSEIFGLQFAIFAIGSGVAPILFGYLRAQTGSYDLLLFLSAAMLAGAAMLFFTLGRYPAEFTQNK</sequence>
<protein>
    <submittedName>
        <fullName evidence="6">MFS transporter</fullName>
    </submittedName>
</protein>
<dbReference type="InterPro" id="IPR036259">
    <property type="entry name" value="MFS_trans_sf"/>
</dbReference>
<feature type="transmembrane region" description="Helical" evidence="4">
    <location>
        <begin position="229"/>
        <end position="251"/>
    </location>
</feature>
<dbReference type="PANTHER" id="PTHR11360">
    <property type="entry name" value="MONOCARBOXYLATE TRANSPORTER"/>
    <property type="match status" value="1"/>
</dbReference>
<feature type="transmembrane region" description="Helical" evidence="4">
    <location>
        <begin position="174"/>
        <end position="193"/>
    </location>
</feature>
<accession>A0ABV7NMM8</accession>
<organism evidence="6 7">
    <name type="scientific">Sphingobium rhizovicinum</name>
    <dbReference type="NCBI Taxonomy" id="432308"/>
    <lineage>
        <taxon>Bacteria</taxon>
        <taxon>Pseudomonadati</taxon>
        <taxon>Pseudomonadota</taxon>
        <taxon>Alphaproteobacteria</taxon>
        <taxon>Sphingomonadales</taxon>
        <taxon>Sphingomonadaceae</taxon>
        <taxon>Sphingobium</taxon>
    </lineage>
</organism>
<feature type="transmembrane region" description="Helical" evidence="4">
    <location>
        <begin position="114"/>
        <end position="135"/>
    </location>
</feature>
<keyword evidence="3 4" id="KW-0472">Membrane</keyword>
<evidence type="ECO:0000256" key="1">
    <source>
        <dbReference type="ARBA" id="ARBA00022692"/>
    </source>
</evidence>
<feature type="domain" description="Major facilitator superfamily (MFS) profile" evidence="5">
    <location>
        <begin position="23"/>
        <end position="407"/>
    </location>
</feature>
<keyword evidence="2 4" id="KW-1133">Transmembrane helix</keyword>
<feature type="transmembrane region" description="Helical" evidence="4">
    <location>
        <begin position="317"/>
        <end position="341"/>
    </location>
</feature>
<evidence type="ECO:0000313" key="6">
    <source>
        <dbReference type="EMBL" id="MFC3443694.1"/>
    </source>
</evidence>
<dbReference type="InterPro" id="IPR050327">
    <property type="entry name" value="Proton-linked_MCT"/>
</dbReference>
<dbReference type="InterPro" id="IPR011701">
    <property type="entry name" value="MFS"/>
</dbReference>
<feature type="transmembrane region" description="Helical" evidence="4">
    <location>
        <begin position="289"/>
        <end position="311"/>
    </location>
</feature>
<feature type="transmembrane region" description="Helical" evidence="4">
    <location>
        <begin position="353"/>
        <end position="372"/>
    </location>
</feature>
<feature type="transmembrane region" description="Helical" evidence="4">
    <location>
        <begin position="147"/>
        <end position="168"/>
    </location>
</feature>
<evidence type="ECO:0000313" key="7">
    <source>
        <dbReference type="Proteomes" id="UP001595681"/>
    </source>
</evidence>
<dbReference type="Gene3D" id="1.20.1250.20">
    <property type="entry name" value="MFS general substrate transporter like domains"/>
    <property type="match status" value="2"/>
</dbReference>
<dbReference type="Pfam" id="PF07690">
    <property type="entry name" value="MFS_1"/>
    <property type="match status" value="1"/>
</dbReference>
<gene>
    <name evidence="6" type="ORF">ACFOKF_21275</name>
</gene>
<evidence type="ECO:0000256" key="2">
    <source>
        <dbReference type="ARBA" id="ARBA00022989"/>
    </source>
</evidence>
<dbReference type="InterPro" id="IPR020846">
    <property type="entry name" value="MFS_dom"/>
</dbReference>
<dbReference type="Proteomes" id="UP001595681">
    <property type="component" value="Unassembled WGS sequence"/>
</dbReference>
<feature type="transmembrane region" description="Helical" evidence="4">
    <location>
        <begin position="54"/>
        <end position="77"/>
    </location>
</feature>
<feature type="transmembrane region" description="Helical" evidence="4">
    <location>
        <begin position="89"/>
        <end position="108"/>
    </location>
</feature>
<keyword evidence="7" id="KW-1185">Reference proteome</keyword>
<feature type="transmembrane region" description="Helical" evidence="4">
    <location>
        <begin position="384"/>
        <end position="404"/>
    </location>
</feature>
<dbReference type="SUPFAM" id="SSF103473">
    <property type="entry name" value="MFS general substrate transporter"/>
    <property type="match status" value="1"/>
</dbReference>
<proteinExistence type="predicted"/>